<dbReference type="Gene3D" id="3.10.120.10">
    <property type="entry name" value="Cytochrome b5-like heme/steroid binding domain"/>
    <property type="match status" value="1"/>
</dbReference>
<dbReference type="InterPro" id="IPR017927">
    <property type="entry name" value="FAD-bd_FR_type"/>
</dbReference>
<comment type="caution">
    <text evidence="9">The sequence shown here is derived from an EMBL/GenBank/DDBJ whole genome shotgun (WGS) entry which is preliminary data.</text>
</comment>
<dbReference type="SUPFAM" id="SSF52343">
    <property type="entry name" value="Ferredoxin reductase-like, C-terminal NADP-linked domain"/>
    <property type="match status" value="1"/>
</dbReference>
<dbReference type="Gene3D" id="3.40.50.80">
    <property type="entry name" value="Nucleotide-binding domain of ferredoxin-NADP reductase (FNR) module"/>
    <property type="match status" value="1"/>
</dbReference>
<feature type="domain" description="Cytochrome b5 heme-binding" evidence="7">
    <location>
        <begin position="58"/>
        <end position="134"/>
    </location>
</feature>
<gene>
    <name evidence="9" type="ORF">TM35_000074430</name>
</gene>
<dbReference type="SUPFAM" id="SSF55856">
    <property type="entry name" value="Cytochrome b5-like heme/steroid binding domain"/>
    <property type="match status" value="1"/>
</dbReference>
<keyword evidence="3" id="KW-0560">Oxidoreductase</keyword>
<evidence type="ECO:0000256" key="4">
    <source>
        <dbReference type="ARBA" id="ARBA00023004"/>
    </source>
</evidence>
<dbReference type="InterPro" id="IPR001199">
    <property type="entry name" value="Cyt_B5-like_heme/steroid-bd"/>
</dbReference>
<keyword evidence="10" id="KW-1185">Reference proteome</keyword>
<dbReference type="GeneID" id="39983669"/>
<organism evidence="9 10">
    <name type="scientific">Trypanosoma theileri</name>
    <dbReference type="NCBI Taxonomy" id="67003"/>
    <lineage>
        <taxon>Eukaryota</taxon>
        <taxon>Discoba</taxon>
        <taxon>Euglenozoa</taxon>
        <taxon>Kinetoplastea</taxon>
        <taxon>Metakinetoplastina</taxon>
        <taxon>Trypanosomatida</taxon>
        <taxon>Trypanosomatidae</taxon>
        <taxon>Trypanosoma</taxon>
    </lineage>
</organism>
<dbReference type="Proteomes" id="UP000192257">
    <property type="component" value="Unassembled WGS sequence"/>
</dbReference>
<keyword evidence="2 5" id="KW-0479">Metal-binding</keyword>
<keyword evidence="4 5" id="KW-0408">Iron</keyword>
<evidence type="ECO:0000256" key="1">
    <source>
        <dbReference type="ARBA" id="ARBA00022617"/>
    </source>
</evidence>
<evidence type="ECO:0000256" key="5">
    <source>
        <dbReference type="RuleBase" id="RU362121"/>
    </source>
</evidence>
<dbReference type="EMBL" id="NBCO01000007">
    <property type="protein sequence ID" value="ORC91019.1"/>
    <property type="molecule type" value="Genomic_DNA"/>
</dbReference>
<dbReference type="InterPro" id="IPR050415">
    <property type="entry name" value="MRET"/>
</dbReference>
<dbReference type="PROSITE" id="PS50255">
    <property type="entry name" value="CYTOCHROME_B5_2"/>
    <property type="match status" value="1"/>
</dbReference>
<dbReference type="AlphaFoldDB" id="A0A1X0P389"/>
<reference evidence="9 10" key="1">
    <citation type="submission" date="2017-03" db="EMBL/GenBank/DDBJ databases">
        <title>An alternative strategy for trypanosome survival in the mammalian bloodstream revealed through genome and transcriptome analysis of the ubiquitous bovine parasite Trypanosoma (Megatrypanum) theileri.</title>
        <authorList>
            <person name="Kelly S."/>
            <person name="Ivens A."/>
            <person name="Mott A."/>
            <person name="O'Neill E."/>
            <person name="Emms D."/>
            <person name="Macleod O."/>
            <person name="Voorheis P."/>
            <person name="Matthews J."/>
            <person name="Matthews K."/>
            <person name="Carrington M."/>
        </authorList>
    </citation>
    <scope>NUCLEOTIDE SEQUENCE [LARGE SCALE GENOMIC DNA]</scope>
    <source>
        <strain evidence="9">Edinburgh</strain>
    </source>
</reference>
<dbReference type="InterPro" id="IPR018506">
    <property type="entry name" value="Cyt_B5_heme-BS"/>
</dbReference>
<evidence type="ECO:0000313" key="9">
    <source>
        <dbReference type="EMBL" id="ORC91019.1"/>
    </source>
</evidence>
<dbReference type="InterPro" id="IPR036400">
    <property type="entry name" value="Cyt_B5-like_heme/steroid_sf"/>
</dbReference>
<proteinExistence type="inferred from homology"/>
<protein>
    <submittedName>
        <fullName evidence="9">Putative nitrate reductase</fullName>
    </submittedName>
</protein>
<keyword evidence="1 5" id="KW-0349">Heme</keyword>
<dbReference type="PRINTS" id="PR00363">
    <property type="entry name" value="CYTOCHROMEB5"/>
</dbReference>
<dbReference type="OrthoDB" id="260519at2759"/>
<dbReference type="RefSeq" id="XP_028885085.1">
    <property type="nucleotide sequence ID" value="XM_029023889.1"/>
</dbReference>
<dbReference type="PROSITE" id="PS00191">
    <property type="entry name" value="CYTOCHROME_B5_1"/>
    <property type="match status" value="1"/>
</dbReference>
<evidence type="ECO:0000256" key="3">
    <source>
        <dbReference type="ARBA" id="ARBA00023002"/>
    </source>
</evidence>
<dbReference type="PRINTS" id="PR00406">
    <property type="entry name" value="CYTB5RDTASE"/>
</dbReference>
<dbReference type="CDD" id="cd00322">
    <property type="entry name" value="FNR_like"/>
    <property type="match status" value="1"/>
</dbReference>
<dbReference type="GO" id="GO:0020037">
    <property type="term" value="F:heme binding"/>
    <property type="evidence" value="ECO:0007669"/>
    <property type="project" value="UniProtKB-UniRule"/>
</dbReference>
<dbReference type="Pfam" id="PF00175">
    <property type="entry name" value="NAD_binding_1"/>
    <property type="match status" value="1"/>
</dbReference>
<evidence type="ECO:0000256" key="2">
    <source>
        <dbReference type="ARBA" id="ARBA00022723"/>
    </source>
</evidence>
<evidence type="ECO:0000256" key="6">
    <source>
        <dbReference type="SAM" id="MobiDB-lite"/>
    </source>
</evidence>
<accession>A0A1X0P389</accession>
<dbReference type="PANTHER" id="PTHR47354:SF5">
    <property type="entry name" value="PROTEIN RFBI"/>
    <property type="match status" value="1"/>
</dbReference>
<dbReference type="SUPFAM" id="SSF63380">
    <property type="entry name" value="Riboflavin synthase domain-like"/>
    <property type="match status" value="1"/>
</dbReference>
<dbReference type="GO" id="GO:0016491">
    <property type="term" value="F:oxidoreductase activity"/>
    <property type="evidence" value="ECO:0007669"/>
    <property type="project" value="InterPro"/>
</dbReference>
<name>A0A1X0P389_9TRYP</name>
<feature type="domain" description="FAD-binding FR-type" evidence="8">
    <location>
        <begin position="153"/>
        <end position="254"/>
    </location>
</feature>
<dbReference type="InterPro" id="IPR008333">
    <property type="entry name" value="Cbr1-like_FAD-bd_dom"/>
</dbReference>
<evidence type="ECO:0000313" key="10">
    <source>
        <dbReference type="Proteomes" id="UP000192257"/>
    </source>
</evidence>
<dbReference type="SMART" id="SM01117">
    <property type="entry name" value="Cyt-b5"/>
    <property type="match status" value="1"/>
</dbReference>
<comment type="similarity">
    <text evidence="5">Belongs to the cytochrome b5 family.</text>
</comment>
<dbReference type="InterPro" id="IPR001433">
    <property type="entry name" value="OxRdtase_FAD/NAD-bd"/>
</dbReference>
<evidence type="ECO:0000259" key="7">
    <source>
        <dbReference type="PROSITE" id="PS50255"/>
    </source>
</evidence>
<dbReference type="InterPro" id="IPR017938">
    <property type="entry name" value="Riboflavin_synthase-like_b-brl"/>
</dbReference>
<dbReference type="PROSITE" id="PS51384">
    <property type="entry name" value="FAD_FR"/>
    <property type="match status" value="1"/>
</dbReference>
<dbReference type="PANTHER" id="PTHR47354">
    <property type="entry name" value="NADH OXIDOREDUCTASE HCR"/>
    <property type="match status" value="1"/>
</dbReference>
<sequence length="412" mass="44704">MGVFASKSSTQRKKDETKEAAASTKQENETAKSGVNASGTPAGAERVPAKEANTSPALKEISETDLHRMVADEKRVVLVIHGNVHDVTDFVASHPGGEQAITSRVGKEVGDVFDRIHSKTTKKMAKEYIVGRLSSLGAEIGDNATEETDALPSSVKEATVLDIQVVREDVKSITFSCPVPLELLPGGHINVLVPDASGNEYVKEGRYTPFRFTETSFTIDVKKYPGGVASSYMHLLECGQTIKYKGPLDPLWIAAKDELLQKEPVESRHVLLVAGGVGLTPLFVIAADLLRNQTASVTLVCSYQNMEALLLREEVAELVKDYGDTCENKDDAEKVNSARRTIRLHYVFTRLTEMVDVPEAFKVHLGRFGPAVVEELRPATSTVICGPPSFGDSVAKCISEGGICTSRQIYVL</sequence>
<dbReference type="Gene3D" id="2.40.30.10">
    <property type="entry name" value="Translation factors"/>
    <property type="match status" value="1"/>
</dbReference>
<evidence type="ECO:0000259" key="8">
    <source>
        <dbReference type="PROSITE" id="PS51384"/>
    </source>
</evidence>
<dbReference type="STRING" id="67003.A0A1X0P389"/>
<dbReference type="InterPro" id="IPR039261">
    <property type="entry name" value="FNR_nucleotide-bd"/>
</dbReference>
<dbReference type="Pfam" id="PF00970">
    <property type="entry name" value="FAD_binding_6"/>
    <property type="match status" value="1"/>
</dbReference>
<feature type="region of interest" description="Disordered" evidence="6">
    <location>
        <begin position="1"/>
        <end position="60"/>
    </location>
</feature>
<dbReference type="VEuPathDB" id="TriTrypDB:TM35_000074430"/>
<dbReference type="Pfam" id="PF00173">
    <property type="entry name" value="Cyt-b5"/>
    <property type="match status" value="1"/>
</dbReference>
<dbReference type="GO" id="GO:0046872">
    <property type="term" value="F:metal ion binding"/>
    <property type="evidence" value="ECO:0007669"/>
    <property type="project" value="UniProtKB-UniRule"/>
</dbReference>